<dbReference type="SUPFAM" id="SSF50199">
    <property type="entry name" value="Staphylococcal nuclease"/>
    <property type="match status" value="1"/>
</dbReference>
<feature type="region of interest" description="Disordered" evidence="1">
    <location>
        <begin position="249"/>
        <end position="402"/>
    </location>
</feature>
<gene>
    <name evidence="3" type="ORF">GCM10009720_04810</name>
</gene>
<feature type="compositionally biased region" description="Gly residues" evidence="1">
    <location>
        <begin position="361"/>
        <end position="375"/>
    </location>
</feature>
<accession>A0ABP5FJL1</accession>
<feature type="compositionally biased region" description="Basic and acidic residues" evidence="1">
    <location>
        <begin position="253"/>
        <end position="300"/>
    </location>
</feature>
<evidence type="ECO:0000256" key="1">
    <source>
        <dbReference type="SAM" id="MobiDB-lite"/>
    </source>
</evidence>
<reference evidence="4" key="1">
    <citation type="journal article" date="2019" name="Int. J. Syst. Evol. Microbiol.">
        <title>The Global Catalogue of Microorganisms (GCM) 10K type strain sequencing project: providing services to taxonomists for standard genome sequencing and annotation.</title>
        <authorList>
            <consortium name="The Broad Institute Genomics Platform"/>
            <consortium name="The Broad Institute Genome Sequencing Center for Infectious Disease"/>
            <person name="Wu L."/>
            <person name="Ma J."/>
        </authorList>
    </citation>
    <scope>NUCLEOTIDE SEQUENCE [LARGE SCALE GENOMIC DNA]</scope>
    <source>
        <strain evidence="4">JCM 13595</strain>
    </source>
</reference>
<evidence type="ECO:0000313" key="4">
    <source>
        <dbReference type="Proteomes" id="UP001501461"/>
    </source>
</evidence>
<dbReference type="InterPro" id="IPR035437">
    <property type="entry name" value="SNase_OB-fold_sf"/>
</dbReference>
<sequence length="402" mass="44071">MRVTKKVVLWTAGILLVPALAIIGWSYAALSDDGRDTASVLRVIDGDTIDVDLDGEKTRVRLLNIDTPETKHPDEAVQCLGPEASDFLEELLPTGTEVQLEYDVEREDHYGRTLAGVFHEDSLVNSQIATQGLGVAVVYEPNRKFYDQVKAAEHNARNHQAGLFDPEVDCALPQQLTNLQDNIDQAPEDLPSDVAGVEESLETLAPLQAQVDEYLSLLAELSDNDGPRFLALVYADRLDDFENQLASHQSALQERETALTEHKTELEAEAERKREEEERQRAEEERQEAAAEAERQRQQEAAEEQQQQQEAERQRRQQVEPDRGQTPDVQEQRSETSGSSGSSGSTSGSSSNSRSSNDSSGGSGSSGTSGSGAPSGYGTDADYPGYTGPRCYAPGGQYWRPC</sequence>
<evidence type="ECO:0000313" key="3">
    <source>
        <dbReference type="EMBL" id="GAA2028076.1"/>
    </source>
</evidence>
<dbReference type="InterPro" id="IPR016071">
    <property type="entry name" value="Staphylococal_nuclease_OB-fold"/>
</dbReference>
<dbReference type="Proteomes" id="UP001501461">
    <property type="component" value="Unassembled WGS sequence"/>
</dbReference>
<dbReference type="RefSeq" id="WP_343955999.1">
    <property type="nucleotide sequence ID" value="NZ_BAAAMN010000008.1"/>
</dbReference>
<dbReference type="PROSITE" id="PS01123">
    <property type="entry name" value="TNASE_1"/>
    <property type="match status" value="1"/>
</dbReference>
<dbReference type="PROSITE" id="PS50830">
    <property type="entry name" value="TNASE_3"/>
    <property type="match status" value="1"/>
</dbReference>
<dbReference type="Pfam" id="PF00565">
    <property type="entry name" value="SNase"/>
    <property type="match status" value="1"/>
</dbReference>
<dbReference type="InterPro" id="IPR002071">
    <property type="entry name" value="Thermonucl_AS"/>
</dbReference>
<feature type="compositionally biased region" description="Low complexity" evidence="1">
    <location>
        <begin position="335"/>
        <end position="360"/>
    </location>
</feature>
<name>A0ABP5FJL1_9MICC</name>
<feature type="compositionally biased region" description="Basic and acidic residues" evidence="1">
    <location>
        <begin position="310"/>
        <end position="334"/>
    </location>
</feature>
<evidence type="ECO:0000259" key="2">
    <source>
        <dbReference type="PROSITE" id="PS50830"/>
    </source>
</evidence>
<proteinExistence type="predicted"/>
<protein>
    <recommendedName>
        <fullName evidence="2">TNase-like domain-containing protein</fullName>
    </recommendedName>
</protein>
<dbReference type="Gene3D" id="2.40.50.90">
    <property type="match status" value="1"/>
</dbReference>
<comment type="caution">
    <text evidence="3">The sequence shown here is derived from an EMBL/GenBank/DDBJ whole genome shotgun (WGS) entry which is preliminary data.</text>
</comment>
<feature type="domain" description="TNase-like" evidence="2">
    <location>
        <begin position="34"/>
        <end position="166"/>
    </location>
</feature>
<dbReference type="SMART" id="SM00318">
    <property type="entry name" value="SNc"/>
    <property type="match status" value="1"/>
</dbReference>
<dbReference type="EMBL" id="BAAAMN010000008">
    <property type="protein sequence ID" value="GAA2028076.1"/>
    <property type="molecule type" value="Genomic_DNA"/>
</dbReference>
<keyword evidence="4" id="KW-1185">Reference proteome</keyword>
<organism evidence="3 4">
    <name type="scientific">Yaniella flava</name>
    <dbReference type="NCBI Taxonomy" id="287930"/>
    <lineage>
        <taxon>Bacteria</taxon>
        <taxon>Bacillati</taxon>
        <taxon>Actinomycetota</taxon>
        <taxon>Actinomycetes</taxon>
        <taxon>Micrococcales</taxon>
        <taxon>Micrococcaceae</taxon>
        <taxon>Yaniella</taxon>
    </lineage>
</organism>